<comment type="subcellular location">
    <subcellularLocation>
        <location evidence="1">Cell membrane</location>
        <topology evidence="1">Multi-pass membrane protein</topology>
    </subcellularLocation>
</comment>
<keyword evidence="4 7" id="KW-0812">Transmembrane</keyword>
<keyword evidence="6 7" id="KW-0472">Membrane</keyword>
<dbReference type="OrthoDB" id="478565at2"/>
<feature type="transmembrane region" description="Helical" evidence="7">
    <location>
        <begin position="356"/>
        <end position="376"/>
    </location>
</feature>
<keyword evidence="5 7" id="KW-1133">Transmembrane helix</keyword>
<dbReference type="Gene3D" id="1.20.1250.20">
    <property type="entry name" value="MFS general substrate transporter like domains"/>
    <property type="match status" value="2"/>
</dbReference>
<comment type="caution">
    <text evidence="9">The sequence shown here is derived from an EMBL/GenBank/DDBJ whole genome shotgun (WGS) entry which is preliminary data.</text>
</comment>
<dbReference type="PANTHER" id="PTHR23521">
    <property type="entry name" value="TRANSPORTER MFS SUPERFAMILY"/>
    <property type="match status" value="1"/>
</dbReference>
<sequence length="394" mass="43703">MNFRFWILIGIVAISGFNQGLLLPLIAIIFENDGVPSSVNGLNAAALYIGILFITPFMEPQLRKYGYKPIIIFGGLLIIISLMLFPLWKTFWFWFVLRFIIGIGDHALHFSTQTWITTTSEANKRGRNISIYGLSFGIGLAAGPLMTPLVQISEALPFMLSSLLCFITWMLIFILRNEYPEKTNDSDSFREMMNRFSKAWKYGWVAILPPLGYGFLEASLNGSFPVYGLRIGFNIENISLLLFAFALGAIVLQLPLGMISDKLGRRSVLITILFLGMISFLIASLLEHSLLALTICLFIAGMVVGSTFSLGISYMTDLLPKNLLPAGNLLCGVAYSVGSLAGPYFGGIIIQYFKSISFFHIVAFVLFLLLIAVASFRQDPAISQTIYKKSVDTL</sequence>
<evidence type="ECO:0000256" key="5">
    <source>
        <dbReference type="ARBA" id="ARBA00022989"/>
    </source>
</evidence>
<dbReference type="AlphaFoldDB" id="A0A6N9Q1R1"/>
<evidence type="ECO:0000313" key="9">
    <source>
        <dbReference type="EMBL" id="NBI29065.1"/>
    </source>
</evidence>
<keyword evidence="2" id="KW-0813">Transport</keyword>
<organism evidence="9 10">
    <name type="scientific">Chengkuizengella marina</name>
    <dbReference type="NCBI Taxonomy" id="2507566"/>
    <lineage>
        <taxon>Bacteria</taxon>
        <taxon>Bacillati</taxon>
        <taxon>Bacillota</taxon>
        <taxon>Bacilli</taxon>
        <taxon>Bacillales</taxon>
        <taxon>Paenibacillaceae</taxon>
        <taxon>Chengkuizengella</taxon>
    </lineage>
</organism>
<feature type="transmembrane region" description="Helical" evidence="7">
    <location>
        <begin position="292"/>
        <end position="314"/>
    </location>
</feature>
<dbReference type="Pfam" id="PF05977">
    <property type="entry name" value="MFS_3"/>
    <property type="match status" value="1"/>
</dbReference>
<evidence type="ECO:0000256" key="1">
    <source>
        <dbReference type="ARBA" id="ARBA00004651"/>
    </source>
</evidence>
<dbReference type="InterPro" id="IPR005829">
    <property type="entry name" value="Sugar_transporter_CS"/>
</dbReference>
<feature type="transmembrane region" description="Helical" evidence="7">
    <location>
        <begin position="7"/>
        <end position="30"/>
    </location>
</feature>
<keyword evidence="10" id="KW-1185">Reference proteome</keyword>
<dbReference type="Proteomes" id="UP000448943">
    <property type="component" value="Unassembled WGS sequence"/>
</dbReference>
<keyword evidence="3" id="KW-1003">Cell membrane</keyword>
<evidence type="ECO:0000259" key="8">
    <source>
        <dbReference type="PROSITE" id="PS50850"/>
    </source>
</evidence>
<feature type="transmembrane region" description="Helical" evidence="7">
    <location>
        <begin position="91"/>
        <end position="108"/>
    </location>
</feature>
<feature type="transmembrane region" description="Helical" evidence="7">
    <location>
        <begin position="326"/>
        <end position="350"/>
    </location>
</feature>
<feature type="transmembrane region" description="Helical" evidence="7">
    <location>
        <begin position="156"/>
        <end position="175"/>
    </location>
</feature>
<evidence type="ECO:0000256" key="3">
    <source>
        <dbReference type="ARBA" id="ARBA00022475"/>
    </source>
</evidence>
<dbReference type="PANTHER" id="PTHR23521:SF2">
    <property type="entry name" value="TRANSPORTER MFS SUPERFAMILY"/>
    <property type="match status" value="1"/>
</dbReference>
<dbReference type="SUPFAM" id="SSF103473">
    <property type="entry name" value="MFS general substrate transporter"/>
    <property type="match status" value="1"/>
</dbReference>
<dbReference type="InterPro" id="IPR020846">
    <property type="entry name" value="MFS_dom"/>
</dbReference>
<dbReference type="RefSeq" id="WP_160645869.1">
    <property type="nucleotide sequence ID" value="NZ_SIJB01000021.1"/>
</dbReference>
<dbReference type="EMBL" id="SIJB01000021">
    <property type="protein sequence ID" value="NBI29065.1"/>
    <property type="molecule type" value="Genomic_DNA"/>
</dbReference>
<dbReference type="CDD" id="cd17477">
    <property type="entry name" value="MFS_YcaD_like"/>
    <property type="match status" value="1"/>
</dbReference>
<protein>
    <submittedName>
        <fullName evidence="9">MFS transporter</fullName>
    </submittedName>
</protein>
<feature type="transmembrane region" description="Helical" evidence="7">
    <location>
        <begin position="129"/>
        <end position="150"/>
    </location>
</feature>
<evidence type="ECO:0000256" key="2">
    <source>
        <dbReference type="ARBA" id="ARBA00022448"/>
    </source>
</evidence>
<dbReference type="InterPro" id="IPR010290">
    <property type="entry name" value="TM_effector"/>
</dbReference>
<dbReference type="PROSITE" id="PS00216">
    <property type="entry name" value="SUGAR_TRANSPORT_1"/>
    <property type="match status" value="1"/>
</dbReference>
<gene>
    <name evidence="9" type="ORF">ERL59_08850</name>
</gene>
<feature type="transmembrane region" description="Helical" evidence="7">
    <location>
        <begin position="65"/>
        <end position="85"/>
    </location>
</feature>
<evidence type="ECO:0000256" key="4">
    <source>
        <dbReference type="ARBA" id="ARBA00022692"/>
    </source>
</evidence>
<dbReference type="GO" id="GO:0005886">
    <property type="term" value="C:plasma membrane"/>
    <property type="evidence" value="ECO:0007669"/>
    <property type="project" value="UniProtKB-SubCell"/>
</dbReference>
<evidence type="ECO:0000313" key="10">
    <source>
        <dbReference type="Proteomes" id="UP000448943"/>
    </source>
</evidence>
<reference evidence="9 10" key="1">
    <citation type="submission" date="2019-01" db="EMBL/GenBank/DDBJ databases">
        <title>Chengkuizengella sp. nov., isolated from deep-sea sediment of East Pacific Ocean.</title>
        <authorList>
            <person name="Yang J."/>
            <person name="Lai Q."/>
            <person name="Shao Z."/>
        </authorList>
    </citation>
    <scope>NUCLEOTIDE SEQUENCE [LARGE SCALE GENOMIC DNA]</scope>
    <source>
        <strain evidence="9 10">YPA3-1-1</strain>
    </source>
</reference>
<dbReference type="InterPro" id="IPR036259">
    <property type="entry name" value="MFS_trans_sf"/>
</dbReference>
<name>A0A6N9Q1R1_9BACL</name>
<dbReference type="Pfam" id="PF07690">
    <property type="entry name" value="MFS_1"/>
    <property type="match status" value="1"/>
</dbReference>
<feature type="transmembrane region" description="Helical" evidence="7">
    <location>
        <begin position="199"/>
        <end position="218"/>
    </location>
</feature>
<dbReference type="GO" id="GO:0022857">
    <property type="term" value="F:transmembrane transporter activity"/>
    <property type="evidence" value="ECO:0007669"/>
    <property type="project" value="InterPro"/>
</dbReference>
<dbReference type="InterPro" id="IPR047200">
    <property type="entry name" value="MFS_YcaD-like"/>
</dbReference>
<evidence type="ECO:0000256" key="6">
    <source>
        <dbReference type="ARBA" id="ARBA00023136"/>
    </source>
</evidence>
<feature type="transmembrane region" description="Helical" evidence="7">
    <location>
        <begin position="268"/>
        <end position="286"/>
    </location>
</feature>
<dbReference type="PROSITE" id="PS50850">
    <property type="entry name" value="MFS"/>
    <property type="match status" value="1"/>
</dbReference>
<accession>A0A6N9Q1R1</accession>
<feature type="transmembrane region" description="Helical" evidence="7">
    <location>
        <begin position="42"/>
        <end position="58"/>
    </location>
</feature>
<proteinExistence type="predicted"/>
<feature type="transmembrane region" description="Helical" evidence="7">
    <location>
        <begin position="238"/>
        <end position="256"/>
    </location>
</feature>
<dbReference type="InterPro" id="IPR011701">
    <property type="entry name" value="MFS"/>
</dbReference>
<evidence type="ECO:0000256" key="7">
    <source>
        <dbReference type="SAM" id="Phobius"/>
    </source>
</evidence>
<feature type="domain" description="Major facilitator superfamily (MFS) profile" evidence="8">
    <location>
        <begin position="1"/>
        <end position="381"/>
    </location>
</feature>